<gene>
    <name evidence="7" type="primary">mltF</name>
    <name evidence="7" type="ORF">IPN75_17270</name>
</gene>
<dbReference type="PROSITE" id="PS51257">
    <property type="entry name" value="PROKAR_LIPOPROTEIN"/>
    <property type="match status" value="1"/>
</dbReference>
<keyword evidence="7" id="KW-0456">Lyase</keyword>
<accession>A0A9D7LRV7</accession>
<dbReference type="EMBL" id="JADKBR010000021">
    <property type="protein sequence ID" value="MBK8891999.1"/>
    <property type="molecule type" value="Genomic_DNA"/>
</dbReference>
<dbReference type="CDD" id="cd13403">
    <property type="entry name" value="MLTF-like"/>
    <property type="match status" value="1"/>
</dbReference>
<keyword evidence="4" id="KW-0998">Cell outer membrane</keyword>
<dbReference type="GO" id="GO:0008933">
    <property type="term" value="F:peptidoglycan lytic transglycosylase activity"/>
    <property type="evidence" value="ECO:0007669"/>
    <property type="project" value="InterPro"/>
</dbReference>
<keyword evidence="3 5" id="KW-0732">Signal</keyword>
<dbReference type="GO" id="GO:0009279">
    <property type="term" value="C:cell outer membrane"/>
    <property type="evidence" value="ECO:0007669"/>
    <property type="project" value="UniProtKB-SubCell"/>
</dbReference>
<feature type="domain" description="Solute-binding protein family 3/N-terminal" evidence="6">
    <location>
        <begin position="41"/>
        <end position="263"/>
    </location>
</feature>
<evidence type="ECO:0000259" key="6">
    <source>
        <dbReference type="SMART" id="SM00062"/>
    </source>
</evidence>
<name>A0A9D7LRV7_9RHOO</name>
<evidence type="ECO:0000256" key="2">
    <source>
        <dbReference type="ARBA" id="ARBA00007734"/>
    </source>
</evidence>
<evidence type="ECO:0000256" key="5">
    <source>
        <dbReference type="SAM" id="SignalP"/>
    </source>
</evidence>
<dbReference type="PROSITE" id="PS00922">
    <property type="entry name" value="TRANSGLYCOSYLASE"/>
    <property type="match status" value="1"/>
</dbReference>
<dbReference type="PANTHER" id="PTHR35936:SF32">
    <property type="entry name" value="MEMBRANE-BOUND LYTIC MUREIN TRANSGLYCOSYLASE F"/>
    <property type="match status" value="1"/>
</dbReference>
<dbReference type="PANTHER" id="PTHR35936">
    <property type="entry name" value="MEMBRANE-BOUND LYTIC MUREIN TRANSGLYCOSYLASE F"/>
    <property type="match status" value="1"/>
</dbReference>
<evidence type="ECO:0000256" key="3">
    <source>
        <dbReference type="ARBA" id="ARBA00022729"/>
    </source>
</evidence>
<dbReference type="SMART" id="SM00062">
    <property type="entry name" value="PBPb"/>
    <property type="match status" value="1"/>
</dbReference>
<protein>
    <submittedName>
        <fullName evidence="7">Membrane-bound lytic murein transglycosylase MltF</fullName>
        <ecNumber evidence="7">4.2.2.-</ecNumber>
    </submittedName>
</protein>
<evidence type="ECO:0000256" key="4">
    <source>
        <dbReference type="ARBA" id="ARBA00023237"/>
    </source>
</evidence>
<dbReference type="AlphaFoldDB" id="A0A9D7LRV7"/>
<dbReference type="SUPFAM" id="SSF53850">
    <property type="entry name" value="Periplasmic binding protein-like II"/>
    <property type="match status" value="1"/>
</dbReference>
<dbReference type="InterPro" id="IPR023346">
    <property type="entry name" value="Lysozyme-like_dom_sf"/>
</dbReference>
<evidence type="ECO:0000256" key="1">
    <source>
        <dbReference type="ARBA" id="ARBA00004339"/>
    </source>
</evidence>
<evidence type="ECO:0000313" key="7">
    <source>
        <dbReference type="EMBL" id="MBK8891999.1"/>
    </source>
</evidence>
<feature type="chain" id="PRO_5039688900" evidence="5">
    <location>
        <begin position="24"/>
        <end position="478"/>
    </location>
</feature>
<reference evidence="7" key="1">
    <citation type="submission" date="2020-10" db="EMBL/GenBank/DDBJ databases">
        <title>Connecting structure to function with the recovery of over 1000 high-quality activated sludge metagenome-assembled genomes encoding full-length rRNA genes using long-read sequencing.</title>
        <authorList>
            <person name="Singleton C.M."/>
            <person name="Petriglieri F."/>
            <person name="Kristensen J.M."/>
            <person name="Kirkegaard R.H."/>
            <person name="Michaelsen T.Y."/>
            <person name="Andersen M.H."/>
            <person name="Karst S.M."/>
            <person name="Dueholm M.S."/>
            <person name="Nielsen P.H."/>
            <person name="Albertsen M."/>
        </authorList>
    </citation>
    <scope>NUCLEOTIDE SEQUENCE</scope>
    <source>
        <strain evidence="7">OdNE_18-Q3-R46-58_BAT3C.305</strain>
    </source>
</reference>
<organism evidence="7 8">
    <name type="scientific">Candidatus Dechloromonas phosphorivorans</name>
    <dbReference type="NCBI Taxonomy" id="2899244"/>
    <lineage>
        <taxon>Bacteria</taxon>
        <taxon>Pseudomonadati</taxon>
        <taxon>Pseudomonadota</taxon>
        <taxon>Betaproteobacteria</taxon>
        <taxon>Rhodocyclales</taxon>
        <taxon>Azonexaceae</taxon>
        <taxon>Dechloromonas</taxon>
    </lineage>
</organism>
<dbReference type="Proteomes" id="UP000808146">
    <property type="component" value="Unassembled WGS sequence"/>
</dbReference>
<dbReference type="InterPro" id="IPR008258">
    <property type="entry name" value="Transglycosylase_SLT_dom_1"/>
</dbReference>
<comment type="similarity">
    <text evidence="2">Belongs to the transglycosylase Slt family.</text>
</comment>
<dbReference type="InterPro" id="IPR000189">
    <property type="entry name" value="Transglyc_AS"/>
</dbReference>
<dbReference type="NCBIfam" id="NF008112">
    <property type="entry name" value="PRK10859.1"/>
    <property type="match status" value="1"/>
</dbReference>
<dbReference type="CDD" id="cd01009">
    <property type="entry name" value="PBP2_YfhD_N"/>
    <property type="match status" value="1"/>
</dbReference>
<dbReference type="Gene3D" id="1.10.530.10">
    <property type="match status" value="1"/>
</dbReference>
<proteinExistence type="inferred from homology"/>
<dbReference type="Pfam" id="PF00497">
    <property type="entry name" value="SBP_bac_3"/>
    <property type="match status" value="1"/>
</dbReference>
<dbReference type="GO" id="GO:0009253">
    <property type="term" value="P:peptidoglycan catabolic process"/>
    <property type="evidence" value="ECO:0007669"/>
    <property type="project" value="TreeGrafter"/>
</dbReference>
<dbReference type="EC" id="4.2.2.-" evidence="7"/>
<dbReference type="Pfam" id="PF01464">
    <property type="entry name" value="SLT"/>
    <property type="match status" value="1"/>
</dbReference>
<keyword evidence="4" id="KW-0472">Membrane</keyword>
<comment type="subcellular location">
    <subcellularLocation>
        <location evidence="1">Cell outer membrane</location>
        <topology evidence="1">Peripheral membrane protein</topology>
    </subcellularLocation>
</comment>
<dbReference type="InterPro" id="IPR001638">
    <property type="entry name" value="Solute-binding_3/MltF_N"/>
</dbReference>
<dbReference type="SUPFAM" id="SSF53955">
    <property type="entry name" value="Lysozyme-like"/>
    <property type="match status" value="1"/>
</dbReference>
<comment type="caution">
    <text evidence="7">The sequence shown here is derived from an EMBL/GenBank/DDBJ whole genome shotgun (WGS) entry which is preliminary data.</text>
</comment>
<sequence>MRWFKNLMIVLLPLFFAGCGEQAAPLALKRPLPFPTPAQHDLVVVTSTGPLTYFLDDKGTVVGLEHDLIEAFAQELGVGVKYEVVPPDEIEAALDAGKAHLAAAWLPMPADTREKSTPPILQTSDVLLQHEASLPLDDMGDLRGRTVVVMPGSRQLATLRELQKRMPDLQVIEYKDGDLFSLLESLGKRKFELVAIDSTLTQIAAQFIPSLQATLELNENHPVVWRLGTHPNAELLARLSAFVERAQRDGTLLKIEDRYFGHVRRLKQGDIVSFLGRMETVLPKLKKHFQSAQTVSGIDWRLIAAVAYHESNWDPEATSPTGVRGIMMLTEETADRLGIGNRLDPRESILGGARYLSLLKDMQPADVPEPDRTWLALAAYNIGPGNFNAARALAKLQGADPAAWYEMKQILPLLAQPKYYEKVKSSRARGGEAVLLVENIRAYHDILVRYEPPYQTVSTRVENMVGMQGSGPGLKLKR</sequence>
<evidence type="ECO:0000313" key="8">
    <source>
        <dbReference type="Proteomes" id="UP000808146"/>
    </source>
</evidence>
<feature type="signal peptide" evidence="5">
    <location>
        <begin position="1"/>
        <end position="23"/>
    </location>
</feature>
<dbReference type="Gene3D" id="3.40.190.10">
    <property type="entry name" value="Periplasmic binding protein-like II"/>
    <property type="match status" value="2"/>
</dbReference>